<dbReference type="AlphaFoldDB" id="A0AAV7B7J2"/>
<keyword evidence="2" id="KW-1185">Reference proteome</keyword>
<comment type="caution">
    <text evidence="1">The sequence shown here is derived from an EMBL/GenBank/DDBJ whole genome shotgun (WGS) entry which is preliminary data.</text>
</comment>
<sequence>MCYFYELLGKYGVSSKKSAGGLWKWQCQTLKCTFHSSASASQRPERSQKQRIVTSELNTHTASVSDHWKQLAWGVARRTHVLRFYFIFYTHFYKL</sequence>
<evidence type="ECO:0000313" key="2">
    <source>
        <dbReference type="Proteomes" id="UP000824782"/>
    </source>
</evidence>
<dbReference type="EMBL" id="WNYA01000006">
    <property type="protein sequence ID" value="KAG8568535.1"/>
    <property type="molecule type" value="Genomic_DNA"/>
</dbReference>
<reference evidence="1" key="1">
    <citation type="thesis" date="2020" institute="ProQuest LLC" country="789 East Eisenhower Parkway, Ann Arbor, MI, USA">
        <title>Comparative Genomics and Chromosome Evolution.</title>
        <authorList>
            <person name="Mudd A.B."/>
        </authorList>
    </citation>
    <scope>NUCLEOTIDE SEQUENCE</scope>
    <source>
        <strain evidence="1">237g6f4</strain>
        <tissue evidence="1">Blood</tissue>
    </source>
</reference>
<dbReference type="Proteomes" id="UP000824782">
    <property type="component" value="Unassembled WGS sequence"/>
</dbReference>
<organism evidence="1 2">
    <name type="scientific">Engystomops pustulosus</name>
    <name type="common">Tungara frog</name>
    <name type="synonym">Physalaemus pustulosus</name>
    <dbReference type="NCBI Taxonomy" id="76066"/>
    <lineage>
        <taxon>Eukaryota</taxon>
        <taxon>Metazoa</taxon>
        <taxon>Chordata</taxon>
        <taxon>Craniata</taxon>
        <taxon>Vertebrata</taxon>
        <taxon>Euteleostomi</taxon>
        <taxon>Amphibia</taxon>
        <taxon>Batrachia</taxon>
        <taxon>Anura</taxon>
        <taxon>Neobatrachia</taxon>
        <taxon>Hyloidea</taxon>
        <taxon>Leptodactylidae</taxon>
        <taxon>Leiuperinae</taxon>
        <taxon>Engystomops</taxon>
    </lineage>
</organism>
<name>A0AAV7B7J2_ENGPU</name>
<evidence type="ECO:0000313" key="1">
    <source>
        <dbReference type="EMBL" id="KAG8568535.1"/>
    </source>
</evidence>
<gene>
    <name evidence="1" type="ORF">GDO81_014053</name>
</gene>
<protein>
    <submittedName>
        <fullName evidence="1">Uncharacterized protein</fullName>
    </submittedName>
</protein>
<proteinExistence type="predicted"/>
<accession>A0AAV7B7J2</accession>